<dbReference type="RefSeq" id="WP_203413886.1">
    <property type="nucleotide sequence ID" value="NZ_CP060244.1"/>
</dbReference>
<dbReference type="KEGG" id="ebla:JGUZn3_01330"/>
<dbReference type="EMBL" id="CP060244">
    <property type="protein sequence ID" value="QNT77399.1"/>
    <property type="molecule type" value="Genomic_DNA"/>
</dbReference>
<dbReference type="InterPro" id="IPR008619">
    <property type="entry name" value="Filamentous_hemagglutn_rpt"/>
</dbReference>
<dbReference type="InterPro" id="IPR010069">
    <property type="entry name" value="CdiA_FHA1_rpt"/>
</dbReference>
<accession>A0A7H1NNN9</accession>
<dbReference type="SMART" id="SM00912">
    <property type="entry name" value="Haemagg_act"/>
    <property type="match status" value="1"/>
</dbReference>
<evidence type="ECO:0000313" key="4">
    <source>
        <dbReference type="Proteomes" id="UP000516349"/>
    </source>
</evidence>
<feature type="domain" description="Filamentous haemagglutinin FhaB/tRNA nuclease CdiA-like TPS" evidence="2">
    <location>
        <begin position="71"/>
        <end position="191"/>
    </location>
</feature>
<gene>
    <name evidence="3" type="ORF">JGUZn3_01330</name>
</gene>
<dbReference type="InterPro" id="IPR011050">
    <property type="entry name" value="Pectin_lyase_fold/virulence"/>
</dbReference>
<evidence type="ECO:0000256" key="1">
    <source>
        <dbReference type="SAM" id="SignalP"/>
    </source>
</evidence>
<dbReference type="NCBIfam" id="TIGR01901">
    <property type="entry name" value="adhes_NPXG"/>
    <property type="match status" value="1"/>
</dbReference>
<organism evidence="3 4">
    <name type="scientific">Entomobacter blattae</name>
    <dbReference type="NCBI Taxonomy" id="2762277"/>
    <lineage>
        <taxon>Bacteria</taxon>
        <taxon>Pseudomonadati</taxon>
        <taxon>Pseudomonadota</taxon>
        <taxon>Alphaproteobacteria</taxon>
        <taxon>Acetobacterales</taxon>
        <taxon>Acetobacteraceae</taxon>
        <taxon>Entomobacter</taxon>
    </lineage>
</organism>
<dbReference type="SUPFAM" id="SSF51126">
    <property type="entry name" value="Pectin lyase-like"/>
    <property type="match status" value="1"/>
</dbReference>
<evidence type="ECO:0000259" key="2">
    <source>
        <dbReference type="SMART" id="SM00912"/>
    </source>
</evidence>
<dbReference type="Pfam" id="PF05860">
    <property type="entry name" value="TPS"/>
    <property type="match status" value="1"/>
</dbReference>
<feature type="signal peptide" evidence="1">
    <location>
        <begin position="1"/>
        <end position="45"/>
    </location>
</feature>
<dbReference type="Gene3D" id="2.160.20.10">
    <property type="entry name" value="Single-stranded right-handed beta-helix, Pectin lyase-like"/>
    <property type="match status" value="1"/>
</dbReference>
<dbReference type="AlphaFoldDB" id="A0A7H1NNN9"/>
<name>A0A7H1NNN9_9PROT</name>
<evidence type="ECO:0000313" key="3">
    <source>
        <dbReference type="EMBL" id="QNT77399.1"/>
    </source>
</evidence>
<dbReference type="Pfam" id="PF05594">
    <property type="entry name" value="Fil_haemagg"/>
    <property type="match status" value="3"/>
</dbReference>
<dbReference type="InterPro" id="IPR012334">
    <property type="entry name" value="Pectin_lyas_fold"/>
</dbReference>
<keyword evidence="4" id="KW-1185">Reference proteome</keyword>
<dbReference type="NCBIfam" id="TIGR01731">
    <property type="entry name" value="fil_hemag_20aa"/>
    <property type="match status" value="9"/>
</dbReference>
<protein>
    <submittedName>
        <fullName evidence="3">Hemagglutination activity domain protein</fullName>
    </submittedName>
</protein>
<reference evidence="3 4" key="1">
    <citation type="submission" date="2020-08" db="EMBL/GenBank/DDBJ databases">
        <title>Complete genome sequence of Entomobacter blattae G55GP.</title>
        <authorList>
            <person name="Poehlein A."/>
            <person name="Guzman J."/>
            <person name="Daniel R."/>
            <person name="Vilcinskas A."/>
        </authorList>
    </citation>
    <scope>NUCLEOTIDE SEQUENCE [LARGE SCALE GENOMIC DNA]</scope>
    <source>
        <strain evidence="3 4">G55GP</strain>
    </source>
</reference>
<sequence>MVRKKSHSFIRPSSLSVFYRRKKLRRFLSHAVSLSYFLFSTNVMAQQAPPSITVDTQTAPQVPAPTLETTANGIPQVNIATPNQAGVSHNMFTDYNVGDKGVVLNNATHSTKTESAGYVTANGNLQGKSANVILNEVTGKQASQLGGYTEVAGQKAAVVIANPNGINCNGCGFINTDRATLSTGHPEFEANGQLGSLTVTGGQVTFSGKGGDFTTVPVLDVISRSVKLDAHVNAQTVNIIAGRNRYDYQKNTAQSLGKGDNAPSFAIDSTAFGGLYANRISMLVNEQGAGVRVAGQMAANAGDLTLNANGDLIIASSGSAHASGAIQVTAGGVNNAGSLQAGGNTTITAARTLTNSGVIQSVNARTTVQTAQITNTAQGHIQSDGSDGVTLNADNSISNEGQIGASKGSISITTARLDNGAQAIIGAEGGINAAASAGINNQGMLSVRNGAITLQAGPIFDNQGGKVLVHAGRVSVTAQSIRNHNAVHPASTPEQPASVDQGQIEAGDTLVLNGDSLTNEGGLITANKTLNVSIAKAINNDNGILYGATDSIVTAQGALSSHFGQIGTSNAGNLTLTAATVDNGSGKIIAGQGLTLQTAQLANGSGLIQGGNGLKLFVNNLNNAQGNLLTTAGDISIAALAASAPESAVPVSVVNDNGVIQSANNVYVQASTLSNNQGSVTGAGDLSLSASTSLVNDQGKIISQQGSIGLYRGDVTNAGGAVSAAQDITALVQSLDNSQKGVMVAQRQLNLFGDKGINNNAGGILYGDQGGRLSSLGQITNVLGQIGAGSGILAFAGAELDNRSGKITSSAGALDLSVAGINNDSRTTGSASASAGLIQANGLVSLNTASLKIVVQQSFPRQAMSFLTPNK</sequence>
<keyword evidence="1" id="KW-0732">Signal</keyword>
<feature type="chain" id="PRO_5028816398" evidence="1">
    <location>
        <begin position="46"/>
        <end position="871"/>
    </location>
</feature>
<proteinExistence type="predicted"/>
<dbReference type="InterPro" id="IPR008638">
    <property type="entry name" value="FhaB/CdiA-like_TPS"/>
</dbReference>
<dbReference type="Proteomes" id="UP000516349">
    <property type="component" value="Chromosome"/>
</dbReference>